<feature type="compositionally biased region" description="Polar residues" evidence="1">
    <location>
        <begin position="360"/>
        <end position="388"/>
    </location>
</feature>
<protein>
    <submittedName>
        <fullName evidence="2">Uncharacterized protein</fullName>
    </submittedName>
</protein>
<name>A0A8J2JEG8_FUSEQ</name>
<organism evidence="2 3">
    <name type="scientific">Fusarium equiseti</name>
    <name type="common">Fusarium scirpi</name>
    <dbReference type="NCBI Taxonomy" id="61235"/>
    <lineage>
        <taxon>Eukaryota</taxon>
        <taxon>Fungi</taxon>
        <taxon>Dikarya</taxon>
        <taxon>Ascomycota</taxon>
        <taxon>Pezizomycotina</taxon>
        <taxon>Sordariomycetes</taxon>
        <taxon>Hypocreomycetidae</taxon>
        <taxon>Hypocreales</taxon>
        <taxon>Nectriaceae</taxon>
        <taxon>Fusarium</taxon>
        <taxon>Fusarium incarnatum-equiseti species complex</taxon>
    </lineage>
</organism>
<feature type="compositionally biased region" description="Polar residues" evidence="1">
    <location>
        <begin position="512"/>
        <end position="531"/>
    </location>
</feature>
<sequence>SCANLPLCVAAVYNSGFNDCNLYAAAAGGVRFNPAYDFAMKAASEPEPQPTSTAEATTSEATTSEAQSTTTTSSEPTPTEVSTSEALSEPTSQATVGSTEVTSSIESSTIATTSEIWSTAITSIETSTDAETSTIPEVVSTSEATTVPETATTAEEPTTSGTTSLETSALDTTTLKTISTSEVSTASETSALETSTIVAGSTTNEPGSSSTSEVPTETDDCDESSITESALPTTTLQPSEPLTTLTTSTSMTQDIPSASESSSIASHPDSAVSSPCIIETQAATATTGMVQSRSTSTLTVASSSSAGSKTVSDYALPATVTSQYGLPTSKVITVTEGGHVVTKTVPCDTPVGTKGYKGGQASSNGIKSHQTRTSHSGYGDVQPTTGSQGYLPPNHEGGGSYEHGSSSDNGGSYGADGSYASIDNHQTGIGHNGHASAQPTAGSHTDVHSEYENGLPSGTGHNVHIEAHPTHGGSQSGYRNGHSYVPVPTQGHHSKPQPGHENTQPDHEKAQPSVSIHGSPEGNNNGASYPTQGHVAHPITSAPESANSSPVTQGQESASTTLTTKAVPTNDAEAPKSTENTVSSRPGDEPSKPVAVSGANRYQVMAWTWMGRRSEQLDFQTAETVIVPVEEVKNALKRKASASKSHGQPLQKTTKARSSATSKVKRDVQGSVFEADVASEKSGQSSVQTQIHPSIGRLSCLPPEIDDNTCLKNLIITSKALYSLAVPQLFKRIERSCALHVHIAKLIKTTEPFLSIEQRKQLKKEGIYKGQQETFPDDVNPKKNPGIANYVRRALVETGDPGKRHRYIVHRYVEELLKNLDNLELWGGTMLTEYVYGYWNLKALWLNTNVPITSESHSADALSALKDLEHLSFFKDAFWGRRGWSKTSPEILIWNSRSTLRSLALNDSTFHYMHFQWEEAGQEPPRPGYLSALKTFSLTEGEFDDEQTGAILQAIDFVKLQELSLGRGNTRVGLLYRRLTDIFTAARGDIKLRSLYMDLQEDADEGIQFLSTFDTLRRLKICDNGAWPEGTREPSLQDSLFRGLYMHKNLTVLKLTDETYTTRDRMPGLDAETAAQVILNFPNLRHLHFNLHEPQLEEVSEALSHAKNLEKIPPQSGPISVATCV</sequence>
<feature type="compositionally biased region" description="Polar residues" evidence="1">
    <location>
        <begin position="423"/>
        <end position="443"/>
    </location>
</feature>
<proteinExistence type="predicted"/>
<gene>
    <name evidence="2" type="ORF">FEQUK3_LOCUS12125</name>
</gene>
<feature type="region of interest" description="Disordered" evidence="1">
    <location>
        <begin position="348"/>
        <end position="595"/>
    </location>
</feature>
<feature type="region of interest" description="Disordered" evidence="1">
    <location>
        <begin position="637"/>
        <end position="667"/>
    </location>
</feature>
<evidence type="ECO:0000313" key="3">
    <source>
        <dbReference type="Proteomes" id="UP000693738"/>
    </source>
</evidence>
<feature type="compositionally biased region" description="Low complexity" evidence="1">
    <location>
        <begin position="50"/>
        <end position="86"/>
    </location>
</feature>
<feature type="compositionally biased region" description="Acidic residues" evidence="1">
    <location>
        <begin position="216"/>
        <end position="225"/>
    </location>
</feature>
<feature type="compositionally biased region" description="Low complexity" evidence="1">
    <location>
        <begin position="98"/>
        <end position="109"/>
    </location>
</feature>
<feature type="region of interest" description="Disordered" evidence="1">
    <location>
        <begin position="124"/>
        <end position="167"/>
    </location>
</feature>
<feature type="compositionally biased region" description="Low complexity" evidence="1">
    <location>
        <begin position="179"/>
        <end position="197"/>
    </location>
</feature>
<feature type="region of interest" description="Disordered" evidence="1">
    <location>
        <begin position="179"/>
        <end position="271"/>
    </location>
</feature>
<comment type="caution">
    <text evidence="2">The sequence shown here is derived from an EMBL/GenBank/DDBJ whole genome shotgun (WGS) entry which is preliminary data.</text>
</comment>
<evidence type="ECO:0000313" key="2">
    <source>
        <dbReference type="EMBL" id="CAG7566398.1"/>
    </source>
</evidence>
<accession>A0A8J2JEG8</accession>
<dbReference type="Proteomes" id="UP000693738">
    <property type="component" value="Unassembled WGS sequence"/>
</dbReference>
<reference evidence="2" key="1">
    <citation type="submission" date="2021-05" db="EMBL/GenBank/DDBJ databases">
        <authorList>
            <person name="Khan N."/>
        </authorList>
    </citation>
    <scope>NUCLEOTIDE SEQUENCE</scope>
</reference>
<dbReference type="AlphaFoldDB" id="A0A8J2JEG8"/>
<evidence type="ECO:0000256" key="1">
    <source>
        <dbReference type="SAM" id="MobiDB-lite"/>
    </source>
</evidence>
<feature type="region of interest" description="Disordered" evidence="1">
    <location>
        <begin position="43"/>
        <end position="109"/>
    </location>
</feature>
<feature type="compositionally biased region" description="Polar residues" evidence="1">
    <location>
        <begin position="542"/>
        <end position="567"/>
    </location>
</feature>
<feature type="compositionally biased region" description="Low complexity" evidence="1">
    <location>
        <begin position="402"/>
        <end position="421"/>
    </location>
</feature>
<feature type="compositionally biased region" description="Polar residues" evidence="1">
    <location>
        <begin position="198"/>
        <end position="215"/>
    </location>
</feature>
<dbReference type="EMBL" id="CAJSTJ010000206">
    <property type="protein sequence ID" value="CAG7566398.1"/>
    <property type="molecule type" value="Genomic_DNA"/>
</dbReference>
<feature type="compositionally biased region" description="Low complexity" evidence="1">
    <location>
        <begin position="231"/>
        <end position="271"/>
    </location>
</feature>
<feature type="non-terminal residue" evidence="2">
    <location>
        <position position="1"/>
    </location>
</feature>
<feature type="compositionally biased region" description="Polar residues" evidence="1">
    <location>
        <begin position="642"/>
        <end position="662"/>
    </location>
</feature>
<feature type="compositionally biased region" description="Low complexity" evidence="1">
    <location>
        <begin position="136"/>
        <end position="163"/>
    </location>
</feature>